<dbReference type="Proteomes" id="UP000247536">
    <property type="component" value="Unassembled WGS sequence"/>
</dbReference>
<dbReference type="SUPFAM" id="SSF51735">
    <property type="entry name" value="NAD(P)-binding Rossmann-fold domains"/>
    <property type="match status" value="1"/>
</dbReference>
<proteinExistence type="inferred from homology"/>
<feature type="domain" description="Ketoreductase" evidence="4">
    <location>
        <begin position="12"/>
        <end position="188"/>
    </location>
</feature>
<dbReference type="PRINTS" id="PR00081">
    <property type="entry name" value="GDHRDH"/>
</dbReference>
<gene>
    <name evidence="5" type="ORF">DMY87_22840</name>
</gene>
<dbReference type="InterPro" id="IPR057326">
    <property type="entry name" value="KR_dom"/>
</dbReference>
<name>A0ABX5NK62_9HYPH</name>
<keyword evidence="2" id="KW-0560">Oxidoreductase</keyword>
<evidence type="ECO:0000256" key="1">
    <source>
        <dbReference type="ARBA" id="ARBA00006484"/>
    </source>
</evidence>
<evidence type="ECO:0000313" key="6">
    <source>
        <dbReference type="Proteomes" id="UP000247536"/>
    </source>
</evidence>
<dbReference type="CDD" id="cd05233">
    <property type="entry name" value="SDR_c"/>
    <property type="match status" value="1"/>
</dbReference>
<dbReference type="PANTHER" id="PTHR44196">
    <property type="entry name" value="DEHYDROGENASE/REDUCTASE SDR FAMILY MEMBER 7B"/>
    <property type="match status" value="1"/>
</dbReference>
<evidence type="ECO:0000256" key="3">
    <source>
        <dbReference type="RuleBase" id="RU000363"/>
    </source>
</evidence>
<comment type="caution">
    <text evidence="5">The sequence shown here is derived from an EMBL/GenBank/DDBJ whole genome shotgun (WGS) entry which is preliminary data.</text>
</comment>
<sequence>MSTRKILNGKGKFALVTGAAGGIGQPLTRRLLDAGFHVLMLDINADGLDAARQKLGGATTGIVCDLTDSASVAAAAATVQAMTRRVDVIVNNAGLIKPGPFLSLQEQDIDLQVQINLLGPLRVLHHFLPAVPAGGSVVNIVSMAGILPLADSTVYTAGKFGLRGFSSSLSLEVRSRGIRVSSIFPSGVDTPMLRMEAQSGGSPLNFVSDPLSAEQVADLAIRAVREGRLEYYLPYGDGVLSRIFGCIPWILPRLLQIFLKKGIVGHKRYLAKIGAAPSDGGTKASQ</sequence>
<dbReference type="InterPro" id="IPR002347">
    <property type="entry name" value="SDR_fam"/>
</dbReference>
<dbReference type="PANTHER" id="PTHR44196:SF1">
    <property type="entry name" value="DEHYDROGENASE_REDUCTASE SDR FAMILY MEMBER 7B"/>
    <property type="match status" value="1"/>
</dbReference>
<dbReference type="PROSITE" id="PS00061">
    <property type="entry name" value="ADH_SHORT"/>
    <property type="match status" value="1"/>
</dbReference>
<comment type="similarity">
    <text evidence="1 3">Belongs to the short-chain dehydrogenases/reductases (SDR) family.</text>
</comment>
<accession>A0ABX5NK62</accession>
<dbReference type="Gene3D" id="3.40.50.720">
    <property type="entry name" value="NAD(P)-binding Rossmann-like Domain"/>
    <property type="match status" value="1"/>
</dbReference>
<protein>
    <submittedName>
        <fullName evidence="5">Short-chain dehydrogenase</fullName>
    </submittedName>
</protein>
<dbReference type="InterPro" id="IPR020904">
    <property type="entry name" value="Sc_DH/Rdtase_CS"/>
</dbReference>
<dbReference type="SMART" id="SM00822">
    <property type="entry name" value="PKS_KR"/>
    <property type="match status" value="1"/>
</dbReference>
<organism evidence="5 6">
    <name type="scientific">Rhizobium wuzhouense</name>
    <dbReference type="NCBI Taxonomy" id="1986026"/>
    <lineage>
        <taxon>Bacteria</taxon>
        <taxon>Pseudomonadati</taxon>
        <taxon>Pseudomonadota</taxon>
        <taxon>Alphaproteobacteria</taxon>
        <taxon>Hyphomicrobiales</taxon>
        <taxon>Rhizobiaceae</taxon>
        <taxon>Rhizobium/Agrobacterium group</taxon>
        <taxon>Rhizobium</taxon>
    </lineage>
</organism>
<evidence type="ECO:0000313" key="5">
    <source>
        <dbReference type="EMBL" id="PYB69866.1"/>
    </source>
</evidence>
<evidence type="ECO:0000256" key="2">
    <source>
        <dbReference type="ARBA" id="ARBA00023002"/>
    </source>
</evidence>
<keyword evidence="6" id="KW-1185">Reference proteome</keyword>
<reference evidence="5 6" key="1">
    <citation type="submission" date="2018-06" db="EMBL/GenBank/DDBJ databases">
        <title>Rhizobium wuzhouense sp. nov., isolated from roots of Oryza officinalis.</title>
        <authorList>
            <person name="Yuan T."/>
        </authorList>
    </citation>
    <scope>NUCLEOTIDE SEQUENCE [LARGE SCALE GENOMIC DNA]</scope>
    <source>
        <strain evidence="5 6">W44</strain>
    </source>
</reference>
<dbReference type="InterPro" id="IPR036291">
    <property type="entry name" value="NAD(P)-bd_dom_sf"/>
</dbReference>
<dbReference type="PRINTS" id="PR00080">
    <property type="entry name" value="SDRFAMILY"/>
</dbReference>
<dbReference type="RefSeq" id="WP_110793952.1">
    <property type="nucleotide sequence ID" value="NZ_QJRY01000012.1"/>
</dbReference>
<evidence type="ECO:0000259" key="4">
    <source>
        <dbReference type="SMART" id="SM00822"/>
    </source>
</evidence>
<dbReference type="Pfam" id="PF00106">
    <property type="entry name" value="adh_short"/>
    <property type="match status" value="1"/>
</dbReference>
<dbReference type="EMBL" id="QJRY01000012">
    <property type="protein sequence ID" value="PYB69866.1"/>
    <property type="molecule type" value="Genomic_DNA"/>
</dbReference>